<evidence type="ECO:0000313" key="3">
    <source>
        <dbReference type="Proteomes" id="UP001221566"/>
    </source>
</evidence>
<evidence type="ECO:0000256" key="1">
    <source>
        <dbReference type="SAM" id="MobiDB-lite"/>
    </source>
</evidence>
<gene>
    <name evidence="2" type="ORF">PQU93_16725</name>
</gene>
<evidence type="ECO:0000313" key="2">
    <source>
        <dbReference type="EMBL" id="MDC7692412.1"/>
    </source>
</evidence>
<reference evidence="2 3" key="1">
    <citation type="submission" date="2023-01" db="EMBL/GenBank/DDBJ databases">
        <title>Novel species of the genus Vogesella isolated from rivers.</title>
        <authorList>
            <person name="Lu H."/>
        </authorList>
    </citation>
    <scope>NUCLEOTIDE SEQUENCE [LARGE SCALE GENOMIC DNA]</scope>
    <source>
        <strain evidence="2 3">SH7W</strain>
    </source>
</reference>
<name>A0ABT5I8R1_VOGIN</name>
<comment type="caution">
    <text evidence="2">The sequence shown here is derived from an EMBL/GenBank/DDBJ whole genome shotgun (WGS) entry which is preliminary data.</text>
</comment>
<dbReference type="RefSeq" id="WP_272804046.1">
    <property type="nucleotide sequence ID" value="NZ_JAQQKY010000011.1"/>
</dbReference>
<feature type="region of interest" description="Disordered" evidence="1">
    <location>
        <begin position="1"/>
        <end position="53"/>
    </location>
</feature>
<keyword evidence="3" id="KW-1185">Reference proteome</keyword>
<accession>A0ABT5I8R1</accession>
<sequence>MQRPDQTGVLHPTVVDKSIPPDKTAPMRPVPLAQAVENGASPETSRPLLSAADGRCRDGGSFHGNACAFGSPFLWILSFGEAKESIPPPRGKRQIKNIRAADSTNKNKVGRKAFITGDQPY</sequence>
<proteinExistence type="predicted"/>
<organism evidence="2 3">
    <name type="scientific">Vogesella indigofera</name>
    <name type="common">Pseudomonas indigofera</name>
    <dbReference type="NCBI Taxonomy" id="45465"/>
    <lineage>
        <taxon>Bacteria</taxon>
        <taxon>Pseudomonadati</taxon>
        <taxon>Pseudomonadota</taxon>
        <taxon>Betaproteobacteria</taxon>
        <taxon>Neisseriales</taxon>
        <taxon>Chromobacteriaceae</taxon>
        <taxon>Vogesella</taxon>
    </lineage>
</organism>
<dbReference type="EMBL" id="JAQQKY010000011">
    <property type="protein sequence ID" value="MDC7692412.1"/>
    <property type="molecule type" value="Genomic_DNA"/>
</dbReference>
<dbReference type="Proteomes" id="UP001221566">
    <property type="component" value="Unassembled WGS sequence"/>
</dbReference>
<protein>
    <submittedName>
        <fullName evidence="2">Uncharacterized protein</fullName>
    </submittedName>
</protein>